<evidence type="ECO:0000259" key="3">
    <source>
        <dbReference type="PROSITE" id="PS50158"/>
    </source>
</evidence>
<dbReference type="InterPro" id="IPR001878">
    <property type="entry name" value="Znf_CCHC"/>
</dbReference>
<name>A0A1E7F119_9STRA</name>
<evidence type="ECO:0000256" key="1">
    <source>
        <dbReference type="PROSITE-ProRule" id="PRU00047"/>
    </source>
</evidence>
<dbReference type="InParanoid" id="A0A1E7F119"/>
<gene>
    <name evidence="4" type="ORF">FRACYDRAFT_244928</name>
</gene>
<sequence>MSDNKNKGYASQEPTSFKGGTKDIENDIYYYGKGMQQKCLTSSKKFLSYSGKKYGGSVKQSINHGVLKITEMNAPKKYKTQTEFDAEDWDVKEDWKSDKNDYRKIVRQVKADLTKCYSILWEQCNLTLQNVIKLDDDFDLFDEDNDVMWLYAMIQRVCHGSTHHQNCFMSAMESIYNFHLIKGDDYTDRSQYLEAFESRYELMERTGWSVASTDMRDAYIKELEEKRMKDHPSYLKLVDWRDAPMVASGTSYIFDIAKMSEGMKVLTDKYKAYVFVKRAGFKYENFRIELRNEFDAGRDNFPDNIIEASRRLDSWRPMIVPTAKAEKANASQFQQKAEVAGEQHWEKGSAEEKEHQKNMSCVKCDRKGHLKSDCKNDTKEDGSPLNTKEVIEKKFDDIAAAKKERIAKEGSGSQHFMSIVGSDTIPSFEEAVLGEDEHDGQTYVQIKSIDGNEIIVDLRDKNHVFNQTGSHKSMNIFDILCDNQSTCDVIVNESMVVNIRTPNVVLRLRTQAGDCRITQIADLPGVGTVWYYPEGIANILSQHRMVVNSGWDIEYSTKEFRKTNNLSSLKYDCVTAEGVKCTFSPNKEGLHVLDCTKYFGIGKDGYIFGNKITDNNVSNGNDMFRSIHGTVENAAAFVSIDNVDDAIDTITKSKNNFSKRDQSKATRVRRFQHVAAHPSDDTLIYSAMTNGIKNNPITKRDITMALEMLGKSRYSVQGKTVRHQPDAVDAQEISVPTKILDYYSSVTLSIDVMHVNKVALLVSISEHIHYGTVKALDSMKIPVLELEIERIIKLYAVRGFHVKFILVDIQFKSIKDRGKLTATVNVVGKGEHVPAIERFIRVIKERCRCYYAMLPFDVLPRIMVIHLLTTVMFYMNAFVWRKGVSQYLSPLTILEGVVLDYNLHFQVIFGEYIHTYDETTNTMKARTVEAIALGPNGNLQGGIRCYNLVTGKILSRSKNDYTKLKMPEGAILRLKTMTKNSEKGLTFGDRNNNNLESYDHSDALITGVNDNNNEDDDDDQEHPYELDIGDNIDDNTPPLQDPTSIHDHFDELEEEDDSTTTGVDLENTEDEVPPPESEEENEDESEDEQGYQTRSGRISKTRTEEEQYPALYYTDGKPAGGRCLRPYYYDNEDDYNSKLANGDYYSDQYFTQNVQQTIKETDKSDDSINLVKVKEEYQHYVEAIKWLDVDQGDITGMMFATKQMSIQEGMRKYKDEGKDSAMKEIKNLTGNDCFGEVDYDKISQDDKDKALPILMFMVLKRNGLLKTRGCANGSVQRLYTDKADVSSPTPDFYSFKKLEKEYAKRDPLTVMRGKVHEYLGMTIDFRIALQVAFTQYDNIKKLFNDLPEDLKTGGLKHTAAPDTLQSLSSMSYMTKANTAFCLNNSQECVGNTFECDLISISSHMSEN</sequence>
<evidence type="ECO:0000313" key="4">
    <source>
        <dbReference type="EMBL" id="OEU11804.1"/>
    </source>
</evidence>
<feature type="compositionally biased region" description="Acidic residues" evidence="2">
    <location>
        <begin position="1066"/>
        <end position="1089"/>
    </location>
</feature>
<dbReference type="PROSITE" id="PS50158">
    <property type="entry name" value="ZF_CCHC"/>
    <property type="match status" value="1"/>
</dbReference>
<accession>A0A1E7F119</accession>
<keyword evidence="5" id="KW-1185">Reference proteome</keyword>
<keyword evidence="1" id="KW-0479">Metal-binding</keyword>
<dbReference type="Proteomes" id="UP000095751">
    <property type="component" value="Unassembled WGS sequence"/>
</dbReference>
<keyword evidence="1" id="KW-0863">Zinc-finger</keyword>
<organism evidence="4 5">
    <name type="scientific">Fragilariopsis cylindrus CCMP1102</name>
    <dbReference type="NCBI Taxonomy" id="635003"/>
    <lineage>
        <taxon>Eukaryota</taxon>
        <taxon>Sar</taxon>
        <taxon>Stramenopiles</taxon>
        <taxon>Ochrophyta</taxon>
        <taxon>Bacillariophyta</taxon>
        <taxon>Bacillariophyceae</taxon>
        <taxon>Bacillariophycidae</taxon>
        <taxon>Bacillariales</taxon>
        <taxon>Bacillariaceae</taxon>
        <taxon>Fragilariopsis</taxon>
    </lineage>
</organism>
<feature type="region of interest" description="Disordered" evidence="2">
    <location>
        <begin position="1004"/>
        <end position="1106"/>
    </location>
</feature>
<protein>
    <recommendedName>
        <fullName evidence="3">CCHC-type domain-containing protein</fullName>
    </recommendedName>
</protein>
<reference evidence="4 5" key="1">
    <citation type="submission" date="2016-09" db="EMBL/GenBank/DDBJ databases">
        <title>Extensive genetic diversity and differential bi-allelic expression allows diatom success in the polar Southern Ocean.</title>
        <authorList>
            <consortium name="DOE Joint Genome Institute"/>
            <person name="Mock T."/>
            <person name="Otillar R.P."/>
            <person name="Strauss J."/>
            <person name="Dupont C."/>
            <person name="Frickenhaus S."/>
            <person name="Maumus F."/>
            <person name="Mcmullan M."/>
            <person name="Sanges R."/>
            <person name="Schmutz J."/>
            <person name="Toseland A."/>
            <person name="Valas R."/>
            <person name="Veluchamy A."/>
            <person name="Ward B.J."/>
            <person name="Allen A."/>
            <person name="Barry K."/>
            <person name="Falciatore A."/>
            <person name="Ferrante M."/>
            <person name="Fortunato A.E."/>
            <person name="Gloeckner G."/>
            <person name="Gruber A."/>
            <person name="Hipkin R."/>
            <person name="Janech M."/>
            <person name="Kroth P."/>
            <person name="Leese F."/>
            <person name="Lindquist E."/>
            <person name="Lyon B.R."/>
            <person name="Martin J."/>
            <person name="Mayer C."/>
            <person name="Parker M."/>
            <person name="Quesneville H."/>
            <person name="Raymond J."/>
            <person name="Uhlig C."/>
            <person name="Valentin K.U."/>
            <person name="Worden A.Z."/>
            <person name="Armbrust E.V."/>
            <person name="Bowler C."/>
            <person name="Green B."/>
            <person name="Moulton V."/>
            <person name="Van Oosterhout C."/>
            <person name="Grigoriev I."/>
        </authorList>
    </citation>
    <scope>NUCLEOTIDE SEQUENCE [LARGE SCALE GENOMIC DNA]</scope>
    <source>
        <strain evidence="4 5">CCMP1102</strain>
    </source>
</reference>
<dbReference type="KEGG" id="fcy:FRACYDRAFT_244928"/>
<keyword evidence="1" id="KW-0862">Zinc</keyword>
<dbReference type="EMBL" id="KV784366">
    <property type="protein sequence ID" value="OEU11804.1"/>
    <property type="molecule type" value="Genomic_DNA"/>
</dbReference>
<evidence type="ECO:0000313" key="5">
    <source>
        <dbReference type="Proteomes" id="UP000095751"/>
    </source>
</evidence>
<proteinExistence type="predicted"/>
<dbReference type="GO" id="GO:0003676">
    <property type="term" value="F:nucleic acid binding"/>
    <property type="evidence" value="ECO:0007669"/>
    <property type="project" value="InterPro"/>
</dbReference>
<dbReference type="OrthoDB" id="44654at2759"/>
<dbReference type="GO" id="GO:0008270">
    <property type="term" value="F:zinc ion binding"/>
    <property type="evidence" value="ECO:0007669"/>
    <property type="project" value="UniProtKB-KW"/>
</dbReference>
<evidence type="ECO:0000256" key="2">
    <source>
        <dbReference type="SAM" id="MobiDB-lite"/>
    </source>
</evidence>
<feature type="domain" description="CCHC-type" evidence="3">
    <location>
        <begin position="361"/>
        <end position="376"/>
    </location>
</feature>